<dbReference type="InterPro" id="IPR036397">
    <property type="entry name" value="RNaseH_sf"/>
</dbReference>
<dbReference type="RefSeq" id="WP_073093560.1">
    <property type="nucleotide sequence ID" value="NZ_FQWY01000068.1"/>
</dbReference>
<name>A0A1M5S4X8_9FIRM</name>
<gene>
    <name evidence="1" type="ORF">SAMN02745221_02168</name>
</gene>
<dbReference type="InterPro" id="IPR009057">
    <property type="entry name" value="Homeodomain-like_sf"/>
</dbReference>
<dbReference type="STRING" id="1123382.SAMN02745221_02168"/>
<dbReference type="SUPFAM" id="SSF53098">
    <property type="entry name" value="Ribonuclease H-like"/>
    <property type="match status" value="1"/>
</dbReference>
<evidence type="ECO:0000313" key="1">
    <source>
        <dbReference type="EMBL" id="SHH33490.1"/>
    </source>
</evidence>
<dbReference type="Proteomes" id="UP000242329">
    <property type="component" value="Unassembled WGS sequence"/>
</dbReference>
<dbReference type="GO" id="GO:0004803">
    <property type="term" value="F:transposase activity"/>
    <property type="evidence" value="ECO:0007669"/>
    <property type="project" value="InterPro"/>
</dbReference>
<dbReference type="AlphaFoldDB" id="A0A1M5S4X8"/>
<dbReference type="Pfam" id="PF01527">
    <property type="entry name" value="HTH_Tnp_1"/>
    <property type="match status" value="1"/>
</dbReference>
<proteinExistence type="predicted"/>
<accession>A0A1M5S4X8</accession>
<dbReference type="GO" id="GO:0006313">
    <property type="term" value="P:DNA transposition"/>
    <property type="evidence" value="ECO:0007669"/>
    <property type="project" value="InterPro"/>
</dbReference>
<dbReference type="SUPFAM" id="SSF46689">
    <property type="entry name" value="Homeodomain-like"/>
    <property type="match status" value="1"/>
</dbReference>
<dbReference type="InterPro" id="IPR012337">
    <property type="entry name" value="RNaseH-like_sf"/>
</dbReference>
<dbReference type="Gene3D" id="3.30.420.10">
    <property type="entry name" value="Ribonuclease H-like superfamily/Ribonuclease H"/>
    <property type="match status" value="1"/>
</dbReference>
<dbReference type="GO" id="GO:0003677">
    <property type="term" value="F:DNA binding"/>
    <property type="evidence" value="ECO:0007669"/>
    <property type="project" value="InterPro"/>
</dbReference>
<organism evidence="1 2">
    <name type="scientific">Thermosyntropha lipolytica DSM 11003</name>
    <dbReference type="NCBI Taxonomy" id="1123382"/>
    <lineage>
        <taxon>Bacteria</taxon>
        <taxon>Bacillati</taxon>
        <taxon>Bacillota</taxon>
        <taxon>Clostridia</taxon>
        <taxon>Eubacteriales</taxon>
        <taxon>Syntrophomonadaceae</taxon>
        <taxon>Thermosyntropha</taxon>
    </lineage>
</organism>
<protein>
    <submittedName>
        <fullName evidence="1">Transposase</fullName>
    </submittedName>
</protein>
<dbReference type="EMBL" id="FQWY01000068">
    <property type="protein sequence ID" value="SHH33490.1"/>
    <property type="molecule type" value="Genomic_DNA"/>
</dbReference>
<sequence length="120" mass="14159">MSSKSQYSDEFKEQIIKKCQETGNAATQARRYNISTNTIHTWIKEYRQTGSVKTLPKAEIVRTDNRPQFMSVKFSKTCQELKLIHERIPVKTPNMNAHIEAFHSILEEERYICNEFTNFR</sequence>
<keyword evidence="2" id="KW-1185">Reference proteome</keyword>
<reference evidence="2" key="1">
    <citation type="submission" date="2016-11" db="EMBL/GenBank/DDBJ databases">
        <authorList>
            <person name="Varghese N."/>
            <person name="Submissions S."/>
        </authorList>
    </citation>
    <scope>NUCLEOTIDE SEQUENCE [LARGE SCALE GENOMIC DNA]</scope>
    <source>
        <strain evidence="2">DSM 11003</strain>
    </source>
</reference>
<dbReference type="OrthoDB" id="1707197at2"/>
<dbReference type="InterPro" id="IPR002514">
    <property type="entry name" value="Transposase_8"/>
</dbReference>
<evidence type="ECO:0000313" key="2">
    <source>
        <dbReference type="Proteomes" id="UP000242329"/>
    </source>
</evidence>